<protein>
    <recommendedName>
        <fullName evidence="9">1,3-beta-glucanosyltransferase</fullName>
        <ecNumber evidence="9">2.4.1.-</ecNumber>
    </recommendedName>
</protein>
<dbReference type="EC" id="2.4.1.-" evidence="9"/>
<comment type="similarity">
    <text evidence="2 9">Belongs to the glycosyl hydrolase 72 family.</text>
</comment>
<proteinExistence type="inferred from homology"/>
<evidence type="ECO:0000256" key="11">
    <source>
        <dbReference type="SAM" id="Phobius"/>
    </source>
</evidence>
<reference evidence="12 13" key="1">
    <citation type="submission" date="2020-03" db="EMBL/GenBank/DDBJ databases">
        <title>Draft Genome Sequence of Cudoniella acicularis.</title>
        <authorList>
            <person name="Buettner E."/>
            <person name="Kellner H."/>
        </authorList>
    </citation>
    <scope>NUCLEOTIDE SEQUENCE [LARGE SCALE GENOMIC DNA]</scope>
    <source>
        <strain evidence="12 13">DSM 108380</strain>
    </source>
</reference>
<evidence type="ECO:0000256" key="3">
    <source>
        <dbReference type="ARBA" id="ARBA00022622"/>
    </source>
</evidence>
<evidence type="ECO:0000256" key="7">
    <source>
        <dbReference type="ARBA" id="ARBA00023180"/>
    </source>
</evidence>
<dbReference type="EMBL" id="JAAMPI010001967">
    <property type="protein sequence ID" value="KAF4620242.1"/>
    <property type="molecule type" value="Genomic_DNA"/>
</dbReference>
<dbReference type="Gene3D" id="3.20.20.80">
    <property type="entry name" value="Glycosidases"/>
    <property type="match status" value="1"/>
</dbReference>
<accession>A0A8H4R1S8</accession>
<feature type="transmembrane region" description="Helical" evidence="11">
    <location>
        <begin position="439"/>
        <end position="456"/>
    </location>
</feature>
<evidence type="ECO:0000256" key="2">
    <source>
        <dbReference type="ARBA" id="ARBA00007528"/>
    </source>
</evidence>
<dbReference type="OrthoDB" id="421038at2759"/>
<dbReference type="GO" id="GO:0042124">
    <property type="term" value="F:1,3-beta-glucanosyltransferase activity"/>
    <property type="evidence" value="ECO:0007669"/>
    <property type="project" value="TreeGrafter"/>
</dbReference>
<keyword evidence="11" id="KW-0812">Transmembrane</keyword>
<keyword evidence="3 9" id="KW-0336">GPI-anchor</keyword>
<dbReference type="InterPro" id="IPR004886">
    <property type="entry name" value="Glucanosyltransferase"/>
</dbReference>
<keyword evidence="4 9" id="KW-0808">Transferase</keyword>
<keyword evidence="8 9" id="KW-0449">Lipoprotein</keyword>
<dbReference type="GO" id="GO:0071970">
    <property type="term" value="P:fungal-type cell wall (1-&gt;3)-beta-D-glucan biosynthetic process"/>
    <property type="evidence" value="ECO:0007669"/>
    <property type="project" value="TreeGrafter"/>
</dbReference>
<dbReference type="SUPFAM" id="SSF51445">
    <property type="entry name" value="(Trans)glycosidases"/>
    <property type="match status" value="1"/>
</dbReference>
<feature type="compositionally biased region" description="Low complexity" evidence="10">
    <location>
        <begin position="401"/>
        <end position="426"/>
    </location>
</feature>
<feature type="chain" id="PRO_5034680605" description="1,3-beta-glucanosyltransferase" evidence="9">
    <location>
        <begin position="21"/>
        <end position="457"/>
    </location>
</feature>
<evidence type="ECO:0000256" key="6">
    <source>
        <dbReference type="ARBA" id="ARBA00023136"/>
    </source>
</evidence>
<evidence type="ECO:0000256" key="4">
    <source>
        <dbReference type="ARBA" id="ARBA00022679"/>
    </source>
</evidence>
<feature type="compositionally biased region" description="Polar residues" evidence="10">
    <location>
        <begin position="352"/>
        <end position="362"/>
    </location>
</feature>
<gene>
    <name evidence="12" type="ORF">G7Y89_g14579</name>
</gene>
<evidence type="ECO:0000313" key="13">
    <source>
        <dbReference type="Proteomes" id="UP000566819"/>
    </source>
</evidence>
<keyword evidence="5 9" id="KW-0732">Signal</keyword>
<evidence type="ECO:0000256" key="8">
    <source>
        <dbReference type="ARBA" id="ARBA00023288"/>
    </source>
</evidence>
<keyword evidence="13" id="KW-1185">Reference proteome</keyword>
<sequence length="457" mass="47560">MKSFGVFGLIAALSASTVAAAGTPVLAVRASTTVTPITVTGNAFYQGSSRFYIRGVAYQPGGGTGVTSDPIANSTACLRDIAYFQKLGINTIRVYAVDNTANHDTCMNALAAAGIYLVLDTDTPKYSLNRADPSISYNSVYLQSVFATVDAFANYTNTLAFLSGNEVINNSTNTNCAPYVKAVTRDIKQYIGSRGYRSIPVGYSAADVAENQYLMAEYMNCGTTDQRSDFYAINDYSWCDPSSFTTSGWDVLAKNYTNYGIPVFMSEYGCITNTRTFQEVAALYNTEMTGAFSGGLVYEYSNEGNGYGLVDISGDTVTTTSQFTYLQTAFANATDPTNGGGANTTSAATTCPAESSDWQVTGDSLPAIPSKAAAYMTTGAGTGPGLAGAGSQEAGTEDNESTGTATAGSGAVTATASSSSSTKSSAASGRAMAPFDVKPFSLVFVVFVGLIGGMALL</sequence>
<name>A0A8H4R1S8_9HELO</name>
<feature type="signal peptide" evidence="9">
    <location>
        <begin position="1"/>
        <end position="20"/>
    </location>
</feature>
<keyword evidence="11" id="KW-1133">Transmembrane helix</keyword>
<dbReference type="GO" id="GO:0098552">
    <property type="term" value="C:side of membrane"/>
    <property type="evidence" value="ECO:0007669"/>
    <property type="project" value="UniProtKB-KW"/>
</dbReference>
<dbReference type="AlphaFoldDB" id="A0A8H4R1S8"/>
<evidence type="ECO:0000256" key="9">
    <source>
        <dbReference type="RuleBase" id="RU361209"/>
    </source>
</evidence>
<evidence type="ECO:0000256" key="1">
    <source>
        <dbReference type="ARBA" id="ARBA00004609"/>
    </source>
</evidence>
<feature type="region of interest" description="Disordered" evidence="10">
    <location>
        <begin position="334"/>
        <end position="362"/>
    </location>
</feature>
<dbReference type="GO" id="GO:0031505">
    <property type="term" value="P:fungal-type cell wall organization"/>
    <property type="evidence" value="ECO:0007669"/>
    <property type="project" value="TreeGrafter"/>
</dbReference>
<keyword evidence="6 9" id="KW-0472">Membrane</keyword>
<dbReference type="PANTHER" id="PTHR31468:SF5">
    <property type="entry name" value="1,3-BETA-GLUCANOSYLTRANSFERASE GAS5"/>
    <property type="match status" value="1"/>
</dbReference>
<feature type="region of interest" description="Disordered" evidence="10">
    <location>
        <begin position="384"/>
        <end position="426"/>
    </location>
</feature>
<evidence type="ECO:0000256" key="5">
    <source>
        <dbReference type="ARBA" id="ARBA00022729"/>
    </source>
</evidence>
<comment type="subcellular location">
    <subcellularLocation>
        <location evidence="1 9">Cell membrane</location>
        <topology evidence="1 9">Lipid-anchor</topology>
        <topology evidence="1 9">GPI-anchor</topology>
    </subcellularLocation>
</comment>
<dbReference type="Proteomes" id="UP000566819">
    <property type="component" value="Unassembled WGS sequence"/>
</dbReference>
<dbReference type="Pfam" id="PF03198">
    <property type="entry name" value="Glyco_hydro_72"/>
    <property type="match status" value="1"/>
</dbReference>
<comment type="caution">
    <text evidence="12">The sequence shown here is derived from an EMBL/GenBank/DDBJ whole genome shotgun (WGS) entry which is preliminary data.</text>
</comment>
<dbReference type="InterPro" id="IPR017853">
    <property type="entry name" value="GH"/>
</dbReference>
<organism evidence="12 13">
    <name type="scientific">Cudoniella acicularis</name>
    <dbReference type="NCBI Taxonomy" id="354080"/>
    <lineage>
        <taxon>Eukaryota</taxon>
        <taxon>Fungi</taxon>
        <taxon>Dikarya</taxon>
        <taxon>Ascomycota</taxon>
        <taxon>Pezizomycotina</taxon>
        <taxon>Leotiomycetes</taxon>
        <taxon>Helotiales</taxon>
        <taxon>Tricladiaceae</taxon>
        <taxon>Cudoniella</taxon>
    </lineage>
</organism>
<keyword evidence="7" id="KW-0325">Glycoprotein</keyword>
<dbReference type="FunFam" id="3.20.20.80:FF:000032">
    <property type="entry name" value="1,3-beta-glucanosyltransferase"/>
    <property type="match status" value="1"/>
</dbReference>
<dbReference type="GO" id="GO:0005886">
    <property type="term" value="C:plasma membrane"/>
    <property type="evidence" value="ECO:0007669"/>
    <property type="project" value="UniProtKB-SubCell"/>
</dbReference>
<evidence type="ECO:0000313" key="12">
    <source>
        <dbReference type="EMBL" id="KAF4620242.1"/>
    </source>
</evidence>
<comment type="function">
    <text evidence="9">Splits internally a 1,3-beta-glucan molecule and transfers the newly generated reducing end (the donor) to the non-reducing end of another 1,3-beta-glucan molecule (the acceptor) forming a 1,3-beta linkage, resulting in the elongation of 1,3-beta-glucan chains in the cell wall.</text>
</comment>
<evidence type="ECO:0000256" key="10">
    <source>
        <dbReference type="SAM" id="MobiDB-lite"/>
    </source>
</evidence>
<dbReference type="PANTHER" id="PTHR31468">
    <property type="entry name" value="1,3-BETA-GLUCANOSYLTRANSFERASE GAS1"/>
    <property type="match status" value="1"/>
</dbReference>